<organism evidence="1 2">
    <name type="scientific">Trichinella zimbabwensis</name>
    <dbReference type="NCBI Taxonomy" id="268475"/>
    <lineage>
        <taxon>Eukaryota</taxon>
        <taxon>Metazoa</taxon>
        <taxon>Ecdysozoa</taxon>
        <taxon>Nematoda</taxon>
        <taxon>Enoplea</taxon>
        <taxon>Dorylaimia</taxon>
        <taxon>Trichinellida</taxon>
        <taxon>Trichinellidae</taxon>
        <taxon>Trichinella</taxon>
    </lineage>
</organism>
<evidence type="ECO:0000313" key="2">
    <source>
        <dbReference type="Proteomes" id="UP000055024"/>
    </source>
</evidence>
<accession>A0A0V1I1X8</accession>
<dbReference type="EMBL" id="JYDP01000009">
    <property type="protein sequence ID" value="KRZ16812.1"/>
    <property type="molecule type" value="Genomic_DNA"/>
</dbReference>
<evidence type="ECO:0000313" key="1">
    <source>
        <dbReference type="EMBL" id="KRZ16812.1"/>
    </source>
</evidence>
<reference evidence="1 2" key="1">
    <citation type="submission" date="2015-01" db="EMBL/GenBank/DDBJ databases">
        <title>Evolution of Trichinella species and genotypes.</title>
        <authorList>
            <person name="Korhonen P.K."/>
            <person name="Edoardo P."/>
            <person name="Giuseppe L.R."/>
            <person name="Gasser R.B."/>
        </authorList>
    </citation>
    <scope>NUCLEOTIDE SEQUENCE [LARGE SCALE GENOMIC DNA]</scope>
    <source>
        <strain evidence="1">ISS1029</strain>
    </source>
</reference>
<proteinExistence type="predicted"/>
<keyword evidence="2" id="KW-1185">Reference proteome</keyword>
<name>A0A0V1I1X8_9BILA</name>
<dbReference type="AlphaFoldDB" id="A0A0V1I1X8"/>
<dbReference type="Proteomes" id="UP000055024">
    <property type="component" value="Unassembled WGS sequence"/>
</dbReference>
<gene>
    <name evidence="1" type="ORF">T11_7724</name>
</gene>
<sequence length="68" mass="8121">MNNIVKQEAEMSQQKSFSKHKNFDISIGTLRTQKLKKHYFATGEKHYLLPDCLYHFWQFYPSRKVPTG</sequence>
<protein>
    <submittedName>
        <fullName evidence="1">Uncharacterized protein</fullName>
    </submittedName>
</protein>
<comment type="caution">
    <text evidence="1">The sequence shown here is derived from an EMBL/GenBank/DDBJ whole genome shotgun (WGS) entry which is preliminary data.</text>
</comment>